<dbReference type="HOGENOM" id="CLU_2172610_0_0_1"/>
<name>A7F819_SCLS1</name>
<dbReference type="KEGG" id="ssl:SS1G_13749"/>
<dbReference type="GeneID" id="5481264"/>
<keyword evidence="2" id="KW-1185">Reference proteome</keyword>
<dbReference type="InParanoid" id="A7F819"/>
<proteinExistence type="predicted"/>
<organism evidence="1 2">
    <name type="scientific">Sclerotinia sclerotiorum (strain ATCC 18683 / 1980 / Ss-1)</name>
    <name type="common">White mold</name>
    <name type="synonym">Whetzelinia sclerotiorum</name>
    <dbReference type="NCBI Taxonomy" id="665079"/>
    <lineage>
        <taxon>Eukaryota</taxon>
        <taxon>Fungi</taxon>
        <taxon>Dikarya</taxon>
        <taxon>Ascomycota</taxon>
        <taxon>Pezizomycotina</taxon>
        <taxon>Leotiomycetes</taxon>
        <taxon>Helotiales</taxon>
        <taxon>Sclerotiniaceae</taxon>
        <taxon>Sclerotinia</taxon>
    </lineage>
</organism>
<dbReference type="EMBL" id="CH476647">
    <property type="protein sequence ID" value="EDN98890.1"/>
    <property type="molecule type" value="Genomic_DNA"/>
</dbReference>
<dbReference type="Proteomes" id="UP000001312">
    <property type="component" value="Unassembled WGS sequence"/>
</dbReference>
<sequence>MALALSAVRRNPLSVQYPQLNESALTCKVVKLNLLIENMEIELNIAALLKPKTKELSLERSRYPISSGEVKADILMLVRKFLHGIMGMLVEPKCYAEGSFLWDDLNLETG</sequence>
<dbReference type="RefSeq" id="XP_001585181.1">
    <property type="nucleotide sequence ID" value="XM_001585131.1"/>
</dbReference>
<evidence type="ECO:0000313" key="1">
    <source>
        <dbReference type="EMBL" id="EDN98890.1"/>
    </source>
</evidence>
<evidence type="ECO:0000313" key="2">
    <source>
        <dbReference type="Proteomes" id="UP000001312"/>
    </source>
</evidence>
<accession>A7F819</accession>
<gene>
    <name evidence="1" type="ORF">SS1G_13749</name>
</gene>
<protein>
    <submittedName>
        <fullName evidence="1">Uncharacterized protein</fullName>
    </submittedName>
</protein>
<dbReference type="AlphaFoldDB" id="A7F819"/>
<reference evidence="2" key="1">
    <citation type="journal article" date="2011" name="PLoS Genet.">
        <title>Genomic analysis of the necrotrophic fungal pathogens Sclerotinia sclerotiorum and Botrytis cinerea.</title>
        <authorList>
            <person name="Amselem J."/>
            <person name="Cuomo C.A."/>
            <person name="van Kan J.A."/>
            <person name="Viaud M."/>
            <person name="Benito E.P."/>
            <person name="Couloux A."/>
            <person name="Coutinho P.M."/>
            <person name="de Vries R.P."/>
            <person name="Dyer P.S."/>
            <person name="Fillinger S."/>
            <person name="Fournier E."/>
            <person name="Gout L."/>
            <person name="Hahn M."/>
            <person name="Kohn L."/>
            <person name="Lapalu N."/>
            <person name="Plummer K.M."/>
            <person name="Pradier J.M."/>
            <person name="Quevillon E."/>
            <person name="Sharon A."/>
            <person name="Simon A."/>
            <person name="ten Have A."/>
            <person name="Tudzynski B."/>
            <person name="Tudzynski P."/>
            <person name="Wincker P."/>
            <person name="Andrew M."/>
            <person name="Anthouard V."/>
            <person name="Beever R.E."/>
            <person name="Beffa R."/>
            <person name="Benoit I."/>
            <person name="Bouzid O."/>
            <person name="Brault B."/>
            <person name="Chen Z."/>
            <person name="Choquer M."/>
            <person name="Collemare J."/>
            <person name="Cotton P."/>
            <person name="Danchin E.G."/>
            <person name="Da Silva C."/>
            <person name="Gautier A."/>
            <person name="Giraud C."/>
            <person name="Giraud T."/>
            <person name="Gonzalez C."/>
            <person name="Grossetete S."/>
            <person name="Guldener U."/>
            <person name="Henrissat B."/>
            <person name="Howlett B.J."/>
            <person name="Kodira C."/>
            <person name="Kretschmer M."/>
            <person name="Lappartient A."/>
            <person name="Leroch M."/>
            <person name="Levis C."/>
            <person name="Mauceli E."/>
            <person name="Neuveglise C."/>
            <person name="Oeser B."/>
            <person name="Pearson M."/>
            <person name="Poulain J."/>
            <person name="Poussereau N."/>
            <person name="Quesneville H."/>
            <person name="Rascle C."/>
            <person name="Schumacher J."/>
            <person name="Segurens B."/>
            <person name="Sexton A."/>
            <person name="Silva E."/>
            <person name="Sirven C."/>
            <person name="Soanes D.M."/>
            <person name="Talbot N.J."/>
            <person name="Templeton M."/>
            <person name="Yandava C."/>
            <person name="Yarden O."/>
            <person name="Zeng Q."/>
            <person name="Rollins J.A."/>
            <person name="Lebrun M.H."/>
            <person name="Dickman M."/>
        </authorList>
    </citation>
    <scope>NUCLEOTIDE SEQUENCE [LARGE SCALE GENOMIC DNA]</scope>
    <source>
        <strain evidence="2">ATCC 18683 / 1980 / Ss-1</strain>
    </source>
</reference>